<dbReference type="Gene3D" id="3.40.50.300">
    <property type="entry name" value="P-loop containing nucleotide triphosphate hydrolases"/>
    <property type="match status" value="2"/>
</dbReference>
<dbReference type="Pfam" id="PF00271">
    <property type="entry name" value="Helicase_C"/>
    <property type="match status" value="1"/>
</dbReference>
<sequence>FTGLGLSMPVVVGLKAAFPNVKQATDAQHEFIPAVMSGKDVLLKGRTGSGKSFGLVLALLSKPKNRKFASTSILLIVPHRDLAFQFLHWIERIVTTADPSLSISSVAQALVRTASTSVSAQLAKMRETPPLILIGTPQTILDAWNEDNESIKLQELSTVVVDEVDYLIDYVPRESSSVTKQKVKLRMKRHPKPTKVLLDTIYAPRIGTSNTSDEKKGRHNIVPGTDSLPQLVLCSATFRSGLRQQLYGSGWIRKGQGSVIKVSGEASEFDKALFDDASADGEGSVLGGRNVAHCALVINADGDVKNIDGAVGAVAVEQSDSEIKHALPVDDPTARLPELPEELMISYSMTPSPFHPAIMEAVAAAFAVDVPRVALLVLPASAPLQRAVYDLRMLGVNAHGLDLVADDRGRGHLLRGAGDRVEANPTLLVSTLASTRGLDLPDLSHVFILGVPEGERRVDAYLHIAGRVGRFGRGGKVISVLRERHDEAGKDGKKVVVDEPGQLARLLKTIGVEPTKYEHF</sequence>
<keyword evidence="10" id="KW-1185">Reference proteome</keyword>
<dbReference type="GO" id="GO:0003724">
    <property type="term" value="F:RNA helicase activity"/>
    <property type="evidence" value="ECO:0007669"/>
    <property type="project" value="UniProtKB-EC"/>
</dbReference>
<dbReference type="GO" id="GO:0005524">
    <property type="term" value="F:ATP binding"/>
    <property type="evidence" value="ECO:0007669"/>
    <property type="project" value="UniProtKB-KW"/>
</dbReference>
<accession>W4KNI9</accession>
<feature type="domain" description="Helicase C-terminal" evidence="8">
    <location>
        <begin position="331"/>
        <end position="518"/>
    </location>
</feature>
<dbReference type="InterPro" id="IPR014001">
    <property type="entry name" value="Helicase_ATP-bd"/>
</dbReference>
<comment type="catalytic activity">
    <reaction evidence="6">
        <text>ATP + H2O = ADP + phosphate + H(+)</text>
        <dbReference type="Rhea" id="RHEA:13065"/>
        <dbReference type="ChEBI" id="CHEBI:15377"/>
        <dbReference type="ChEBI" id="CHEBI:15378"/>
        <dbReference type="ChEBI" id="CHEBI:30616"/>
        <dbReference type="ChEBI" id="CHEBI:43474"/>
        <dbReference type="ChEBI" id="CHEBI:456216"/>
        <dbReference type="EC" id="3.6.4.13"/>
    </reaction>
</comment>
<evidence type="ECO:0000259" key="8">
    <source>
        <dbReference type="PROSITE" id="PS51194"/>
    </source>
</evidence>
<organism evidence="9 10">
    <name type="scientific">Heterobasidion irregulare (strain TC 32-1)</name>
    <dbReference type="NCBI Taxonomy" id="747525"/>
    <lineage>
        <taxon>Eukaryota</taxon>
        <taxon>Fungi</taxon>
        <taxon>Dikarya</taxon>
        <taxon>Basidiomycota</taxon>
        <taxon>Agaricomycotina</taxon>
        <taxon>Agaricomycetes</taxon>
        <taxon>Russulales</taxon>
        <taxon>Bondarzewiaceae</taxon>
        <taxon>Heterobasidion</taxon>
        <taxon>Heterobasidion annosum species complex</taxon>
    </lineage>
</organism>
<dbReference type="GeneID" id="20668776"/>
<name>W4KNI9_HETIT</name>
<keyword evidence="4" id="KW-0347">Helicase</keyword>
<dbReference type="OrthoDB" id="10256233at2759"/>
<evidence type="ECO:0000256" key="5">
    <source>
        <dbReference type="ARBA" id="ARBA00022840"/>
    </source>
</evidence>
<evidence type="ECO:0000259" key="7">
    <source>
        <dbReference type="PROSITE" id="PS51192"/>
    </source>
</evidence>
<dbReference type="KEGG" id="hir:HETIRDRAFT_237377"/>
<feature type="non-terminal residue" evidence="9">
    <location>
        <position position="1"/>
    </location>
</feature>
<dbReference type="FunCoup" id="W4KNI9">
    <property type="interactions" value="68"/>
</dbReference>
<gene>
    <name evidence="9" type="ORF">HETIRDRAFT_237377</name>
</gene>
<dbReference type="RefSeq" id="XP_009541280.1">
    <property type="nucleotide sequence ID" value="XM_009542985.1"/>
</dbReference>
<evidence type="ECO:0000256" key="1">
    <source>
        <dbReference type="ARBA" id="ARBA00012552"/>
    </source>
</evidence>
<proteinExistence type="predicted"/>
<dbReference type="EMBL" id="KI925454">
    <property type="protein sequence ID" value="ETW87372.1"/>
    <property type="molecule type" value="Genomic_DNA"/>
</dbReference>
<dbReference type="InterPro" id="IPR011545">
    <property type="entry name" value="DEAD/DEAH_box_helicase_dom"/>
</dbReference>
<dbReference type="GO" id="GO:0003676">
    <property type="term" value="F:nucleic acid binding"/>
    <property type="evidence" value="ECO:0007669"/>
    <property type="project" value="InterPro"/>
</dbReference>
<feature type="non-terminal residue" evidence="9">
    <location>
        <position position="520"/>
    </location>
</feature>
<dbReference type="PROSITE" id="PS51192">
    <property type="entry name" value="HELICASE_ATP_BIND_1"/>
    <property type="match status" value="1"/>
</dbReference>
<evidence type="ECO:0000256" key="4">
    <source>
        <dbReference type="ARBA" id="ARBA00022806"/>
    </source>
</evidence>
<dbReference type="PROSITE" id="PS51194">
    <property type="entry name" value="HELICASE_CTER"/>
    <property type="match status" value="1"/>
</dbReference>
<dbReference type="InParanoid" id="W4KNI9"/>
<dbReference type="Proteomes" id="UP000030671">
    <property type="component" value="Unassembled WGS sequence"/>
</dbReference>
<keyword evidence="5" id="KW-0067">ATP-binding</keyword>
<dbReference type="HOGENOM" id="CLU_019374_0_0_1"/>
<dbReference type="SUPFAM" id="SSF52540">
    <property type="entry name" value="P-loop containing nucleoside triphosphate hydrolases"/>
    <property type="match status" value="1"/>
</dbReference>
<protein>
    <recommendedName>
        <fullName evidence="1">RNA helicase</fullName>
        <ecNumber evidence="1">3.6.4.13</ecNumber>
    </recommendedName>
</protein>
<dbReference type="SMART" id="SM00490">
    <property type="entry name" value="HELICc"/>
    <property type="match status" value="1"/>
</dbReference>
<dbReference type="InterPro" id="IPR027417">
    <property type="entry name" value="P-loop_NTPase"/>
</dbReference>
<evidence type="ECO:0000313" key="10">
    <source>
        <dbReference type="Proteomes" id="UP000030671"/>
    </source>
</evidence>
<keyword evidence="3" id="KW-0378">Hydrolase</keyword>
<dbReference type="InterPro" id="IPR001650">
    <property type="entry name" value="Helicase_C-like"/>
</dbReference>
<feature type="domain" description="Helicase ATP-binding" evidence="7">
    <location>
        <begin position="32"/>
        <end position="256"/>
    </location>
</feature>
<dbReference type="GO" id="GO:0016787">
    <property type="term" value="F:hydrolase activity"/>
    <property type="evidence" value="ECO:0007669"/>
    <property type="project" value="UniProtKB-KW"/>
</dbReference>
<keyword evidence="2" id="KW-0547">Nucleotide-binding</keyword>
<evidence type="ECO:0000256" key="6">
    <source>
        <dbReference type="ARBA" id="ARBA00047984"/>
    </source>
</evidence>
<dbReference type="AlphaFoldDB" id="W4KNI9"/>
<dbReference type="SMART" id="SM00487">
    <property type="entry name" value="DEXDc"/>
    <property type="match status" value="1"/>
</dbReference>
<evidence type="ECO:0000256" key="3">
    <source>
        <dbReference type="ARBA" id="ARBA00022801"/>
    </source>
</evidence>
<dbReference type="STRING" id="747525.W4KNI9"/>
<reference evidence="9 10" key="1">
    <citation type="journal article" date="2012" name="New Phytol.">
        <title>Insight into trade-off between wood decay and parasitism from the genome of a fungal forest pathogen.</title>
        <authorList>
            <person name="Olson A."/>
            <person name="Aerts A."/>
            <person name="Asiegbu F."/>
            <person name="Belbahri L."/>
            <person name="Bouzid O."/>
            <person name="Broberg A."/>
            <person name="Canback B."/>
            <person name="Coutinho P.M."/>
            <person name="Cullen D."/>
            <person name="Dalman K."/>
            <person name="Deflorio G."/>
            <person name="van Diepen L.T."/>
            <person name="Dunand C."/>
            <person name="Duplessis S."/>
            <person name="Durling M."/>
            <person name="Gonthier P."/>
            <person name="Grimwood J."/>
            <person name="Fossdal C.G."/>
            <person name="Hansson D."/>
            <person name="Henrissat B."/>
            <person name="Hietala A."/>
            <person name="Himmelstrand K."/>
            <person name="Hoffmeister D."/>
            <person name="Hogberg N."/>
            <person name="James T.Y."/>
            <person name="Karlsson M."/>
            <person name="Kohler A."/>
            <person name="Kues U."/>
            <person name="Lee Y.H."/>
            <person name="Lin Y.C."/>
            <person name="Lind M."/>
            <person name="Lindquist E."/>
            <person name="Lombard V."/>
            <person name="Lucas S."/>
            <person name="Lunden K."/>
            <person name="Morin E."/>
            <person name="Murat C."/>
            <person name="Park J."/>
            <person name="Raffaello T."/>
            <person name="Rouze P."/>
            <person name="Salamov A."/>
            <person name="Schmutz J."/>
            <person name="Solheim H."/>
            <person name="Stahlberg J."/>
            <person name="Velez H."/>
            <person name="de Vries R.P."/>
            <person name="Wiebenga A."/>
            <person name="Woodward S."/>
            <person name="Yakovlev I."/>
            <person name="Garbelotto M."/>
            <person name="Martin F."/>
            <person name="Grigoriev I.V."/>
            <person name="Stenlid J."/>
        </authorList>
    </citation>
    <scope>NUCLEOTIDE SEQUENCE [LARGE SCALE GENOMIC DNA]</scope>
    <source>
        <strain evidence="9 10">TC 32-1</strain>
    </source>
</reference>
<dbReference type="Pfam" id="PF00270">
    <property type="entry name" value="DEAD"/>
    <property type="match status" value="1"/>
</dbReference>
<dbReference type="PANTHER" id="PTHR47960">
    <property type="entry name" value="DEAD-BOX ATP-DEPENDENT RNA HELICASE 50"/>
    <property type="match status" value="1"/>
</dbReference>
<evidence type="ECO:0000313" key="9">
    <source>
        <dbReference type="EMBL" id="ETW87372.1"/>
    </source>
</evidence>
<evidence type="ECO:0000256" key="2">
    <source>
        <dbReference type="ARBA" id="ARBA00022741"/>
    </source>
</evidence>
<dbReference type="eggNOG" id="ENOG502S7UJ">
    <property type="taxonomic scope" value="Eukaryota"/>
</dbReference>
<dbReference type="EC" id="3.6.4.13" evidence="1"/>